<evidence type="ECO:0000256" key="1">
    <source>
        <dbReference type="SAM" id="Coils"/>
    </source>
</evidence>
<dbReference type="Gene3D" id="1.25.40.10">
    <property type="entry name" value="Tetratricopeptide repeat domain"/>
    <property type="match status" value="1"/>
</dbReference>
<feature type="coiled-coil region" evidence="1">
    <location>
        <begin position="193"/>
        <end position="227"/>
    </location>
</feature>
<reference evidence="2 3" key="1">
    <citation type="submission" date="2015-11" db="EMBL/GenBank/DDBJ databases">
        <title>Genomic analysis of 38 Legionella species identifies large and diverse effector repertoires.</title>
        <authorList>
            <person name="Burstein D."/>
            <person name="Amaro F."/>
            <person name="Zusman T."/>
            <person name="Lifshitz Z."/>
            <person name="Cohen O."/>
            <person name="Gilbert J.A."/>
            <person name="Pupko T."/>
            <person name="Shuman H.A."/>
            <person name="Segal G."/>
        </authorList>
    </citation>
    <scope>NUCLEOTIDE SEQUENCE [LARGE SCALE GENOMIC DNA]</scope>
    <source>
        <strain evidence="2 3">ATCC 49506</strain>
    </source>
</reference>
<gene>
    <name evidence="2" type="ORF">Lnau_1714</name>
</gene>
<proteinExistence type="predicted"/>
<dbReference type="Pfam" id="PF13181">
    <property type="entry name" value="TPR_8"/>
    <property type="match status" value="1"/>
</dbReference>
<dbReference type="SMART" id="SM00028">
    <property type="entry name" value="TPR"/>
    <property type="match status" value="3"/>
</dbReference>
<dbReference type="RefSeq" id="WP_058504698.1">
    <property type="nucleotide sequence ID" value="NZ_CAAAIF010000006.1"/>
</dbReference>
<keyword evidence="3" id="KW-1185">Reference proteome</keyword>
<dbReference type="AlphaFoldDB" id="A0A0W0WWR0"/>
<sequence length="371" mass="41655">MKSIETARDLHGIGDFQGIIKLSQSIDFLKYVDSLPDNNQAETNLLIGTSYFALGDFDQAEHFLLQAKNILDNLFKKTQDTNNQRPSNTDDLELFIQVTNYLGVCYLSTGRGQEGVEQLKLATKAFDARSAPQLRSLGALAYYHLADGLISQATDNSYNEALIASSHAVELYEGDELNVGNALLQQGIICNYLKKFEEAETVLMRAIEQLTQRQEKEEENLLVVDAKHQLSISLLKQSKPEKLEQAIEVLREVLSSLRANNGNNIADILSTQFLLGICHLKKGEPKTANKYLQASLNIFHQSELSMDELKTALALVKWVAQDEKSIRDPSFYPKLPMLHLKNILKAIERLEAQADKETHEKSDHHDAANFP</sequence>
<name>A0A0W0WWR0_9GAMM</name>
<evidence type="ECO:0000313" key="3">
    <source>
        <dbReference type="Proteomes" id="UP000054725"/>
    </source>
</evidence>
<accession>A0A0W0WWR0</accession>
<dbReference type="SUPFAM" id="SSF48452">
    <property type="entry name" value="TPR-like"/>
    <property type="match status" value="2"/>
</dbReference>
<dbReference type="PATRIC" id="fig|45070.6.peg.1795"/>
<evidence type="ECO:0000313" key="2">
    <source>
        <dbReference type="EMBL" id="KTD36730.1"/>
    </source>
</evidence>
<dbReference type="STRING" id="45070.Lnau_1714"/>
<dbReference type="EMBL" id="LNYO01000013">
    <property type="protein sequence ID" value="KTD36730.1"/>
    <property type="molecule type" value="Genomic_DNA"/>
</dbReference>
<protein>
    <submittedName>
        <fullName evidence="2">Tetratricopeptide repeat protein</fullName>
    </submittedName>
</protein>
<dbReference type="InterPro" id="IPR011990">
    <property type="entry name" value="TPR-like_helical_dom_sf"/>
</dbReference>
<comment type="caution">
    <text evidence="2">The sequence shown here is derived from an EMBL/GenBank/DDBJ whole genome shotgun (WGS) entry which is preliminary data.</text>
</comment>
<dbReference type="OrthoDB" id="5657190at2"/>
<dbReference type="InterPro" id="IPR019734">
    <property type="entry name" value="TPR_rpt"/>
</dbReference>
<feature type="coiled-coil region" evidence="1">
    <location>
        <begin position="340"/>
        <end position="367"/>
    </location>
</feature>
<keyword evidence="1" id="KW-0175">Coiled coil</keyword>
<organism evidence="2 3">
    <name type="scientific">Legionella nautarum</name>
    <dbReference type="NCBI Taxonomy" id="45070"/>
    <lineage>
        <taxon>Bacteria</taxon>
        <taxon>Pseudomonadati</taxon>
        <taxon>Pseudomonadota</taxon>
        <taxon>Gammaproteobacteria</taxon>
        <taxon>Legionellales</taxon>
        <taxon>Legionellaceae</taxon>
        <taxon>Legionella</taxon>
    </lineage>
</organism>
<dbReference type="Proteomes" id="UP000054725">
    <property type="component" value="Unassembled WGS sequence"/>
</dbReference>